<dbReference type="Pfam" id="PF24576">
    <property type="entry name" value="IR75A_N"/>
    <property type="match status" value="1"/>
</dbReference>
<dbReference type="GO" id="GO:0050906">
    <property type="term" value="P:detection of stimulus involved in sensory perception"/>
    <property type="evidence" value="ECO:0007669"/>
    <property type="project" value="UniProtKB-ARBA"/>
</dbReference>
<evidence type="ECO:0000256" key="10">
    <source>
        <dbReference type="SAM" id="Phobius"/>
    </source>
</evidence>
<evidence type="ECO:0000256" key="7">
    <source>
        <dbReference type="ARBA" id="ARBA00023170"/>
    </source>
</evidence>
<keyword evidence="4 10" id="KW-0812">Transmembrane</keyword>
<feature type="region of interest" description="Disordered" evidence="9">
    <location>
        <begin position="628"/>
        <end position="650"/>
    </location>
</feature>
<keyword evidence="6 10" id="KW-0472">Membrane</keyword>
<evidence type="ECO:0000256" key="6">
    <source>
        <dbReference type="ARBA" id="ARBA00023136"/>
    </source>
</evidence>
<dbReference type="InterPro" id="IPR052192">
    <property type="entry name" value="Insect_Ionotropic_Sensory_Rcpt"/>
</dbReference>
<keyword evidence="8" id="KW-0325">Glycoprotein</keyword>
<name>A0A6J2YYI0_SITOR</name>
<dbReference type="InterPro" id="IPR057074">
    <property type="entry name" value="IR75A_N"/>
</dbReference>
<dbReference type="Proteomes" id="UP000504635">
    <property type="component" value="Unplaced"/>
</dbReference>
<feature type="domain" description="Ionotropic receptor 75a N-terminal" evidence="12">
    <location>
        <begin position="34"/>
        <end position="189"/>
    </location>
</feature>
<dbReference type="SUPFAM" id="SSF53850">
    <property type="entry name" value="Periplasmic binding protein-like II"/>
    <property type="match status" value="1"/>
</dbReference>
<dbReference type="Gene3D" id="1.10.287.70">
    <property type="match status" value="1"/>
</dbReference>
<feature type="domain" description="Ionotropic glutamate receptor C-terminal" evidence="11">
    <location>
        <begin position="334"/>
        <end position="592"/>
    </location>
</feature>
<dbReference type="Pfam" id="PF00060">
    <property type="entry name" value="Lig_chan"/>
    <property type="match status" value="1"/>
</dbReference>
<keyword evidence="3" id="KW-1003">Cell membrane</keyword>
<keyword evidence="13" id="KW-1185">Reference proteome</keyword>
<evidence type="ECO:0000259" key="12">
    <source>
        <dbReference type="Pfam" id="PF24576"/>
    </source>
</evidence>
<evidence type="ECO:0000256" key="9">
    <source>
        <dbReference type="SAM" id="MobiDB-lite"/>
    </source>
</evidence>
<dbReference type="OrthoDB" id="6117597at2759"/>
<evidence type="ECO:0000313" key="13">
    <source>
        <dbReference type="Proteomes" id="UP000504635"/>
    </source>
</evidence>
<keyword evidence="5 10" id="KW-1133">Transmembrane helix</keyword>
<dbReference type="PANTHER" id="PTHR42643">
    <property type="entry name" value="IONOTROPIC RECEPTOR 20A-RELATED"/>
    <property type="match status" value="1"/>
</dbReference>
<reference evidence="14" key="1">
    <citation type="submission" date="2025-08" db="UniProtKB">
        <authorList>
            <consortium name="RefSeq"/>
        </authorList>
    </citation>
    <scope>IDENTIFICATION</scope>
    <source>
        <tissue evidence="14">Gonads</tissue>
    </source>
</reference>
<comment type="similarity">
    <text evidence="2">Belongs to the glutamate-gated ion channel (TC 1.A.10.1) family.</text>
</comment>
<feature type="transmembrane region" description="Helical" evidence="10">
    <location>
        <begin position="582"/>
        <end position="605"/>
    </location>
</feature>
<feature type="transmembrane region" description="Helical" evidence="10">
    <location>
        <begin position="397"/>
        <end position="421"/>
    </location>
</feature>
<dbReference type="AlphaFoldDB" id="A0A6J2YYI0"/>
<comment type="subcellular location">
    <subcellularLocation>
        <location evidence="1">Cell membrane</location>
        <topology evidence="1">Multi-pass membrane protein</topology>
    </subcellularLocation>
</comment>
<proteinExistence type="inferred from homology"/>
<dbReference type="RefSeq" id="XP_030768284.1">
    <property type="nucleotide sequence ID" value="XM_030912424.1"/>
</dbReference>
<dbReference type="PANTHER" id="PTHR42643:SF33">
    <property type="entry name" value="GLUTAMATE RECEPTOR 2-LIKE PROTEIN"/>
    <property type="match status" value="1"/>
</dbReference>
<feature type="transmembrane region" description="Helical" evidence="10">
    <location>
        <begin position="327"/>
        <end position="349"/>
    </location>
</feature>
<dbReference type="KEGG" id="soy:115891845"/>
<feature type="compositionally biased region" description="Acidic residues" evidence="9">
    <location>
        <begin position="628"/>
        <end position="639"/>
    </location>
</feature>
<evidence type="ECO:0000256" key="3">
    <source>
        <dbReference type="ARBA" id="ARBA00022475"/>
    </source>
</evidence>
<dbReference type="GO" id="GO:0015276">
    <property type="term" value="F:ligand-gated monoatomic ion channel activity"/>
    <property type="evidence" value="ECO:0007669"/>
    <property type="project" value="InterPro"/>
</dbReference>
<protein>
    <submittedName>
        <fullName evidence="14">Uncharacterized protein LOC115891845</fullName>
    </submittedName>
</protein>
<evidence type="ECO:0000256" key="2">
    <source>
        <dbReference type="ARBA" id="ARBA00008685"/>
    </source>
</evidence>
<keyword evidence="7" id="KW-0675">Receptor</keyword>
<evidence type="ECO:0000256" key="5">
    <source>
        <dbReference type="ARBA" id="ARBA00022989"/>
    </source>
</evidence>
<dbReference type="InterPro" id="IPR001320">
    <property type="entry name" value="Iontro_rcpt_C"/>
</dbReference>
<gene>
    <name evidence="14" type="primary">LOC115891845</name>
</gene>
<evidence type="ECO:0000256" key="4">
    <source>
        <dbReference type="ARBA" id="ARBA00022692"/>
    </source>
</evidence>
<evidence type="ECO:0000256" key="8">
    <source>
        <dbReference type="ARBA" id="ARBA00023180"/>
    </source>
</evidence>
<accession>A0A6J2YYI0</accession>
<evidence type="ECO:0000256" key="1">
    <source>
        <dbReference type="ARBA" id="ARBA00004651"/>
    </source>
</evidence>
<evidence type="ECO:0000313" key="14">
    <source>
        <dbReference type="RefSeq" id="XP_030768284.1"/>
    </source>
</evidence>
<dbReference type="InParanoid" id="A0A6J2YYI0"/>
<sequence>MLGKRLQVFTIGIFFIFTENLYANISKNTEISLFLKDFLKQHVRSDKLATYTCWGKETEISFKKTLQDEILHSSVSEKSLDKLIYSDNIFLDASCTKTQLILQKIEELNLFTPSQYWMILKTGSDLDDFLQNIYFPITSNVYFLDQNYYGFSIKKVYSPSSKIQYLNQSFVGYWTLDNGYVEIIGKFDQNKDRKFIDTDITVSYVVEDQETLTHLDDYRYKILIDSVTKYNYAVLQHLYYLLNASKVELFRDTLYSKDIDGKHVIGMVEDLKSGICEIGGNPIEFLSNTVDEFDFVAHTRKMEKKFIFRATPHSYISNVFTLPFDTYVWYSCFGLMVAIFLVAYLVVYWEWKDPVFRKYLIPRFALRPDPVDIFLMEVGSAAQQGFESEPRSNAGRIVFIFTLISLMFLYTSFSANIVALLQSTTERLNTLEHLLDSRIPVGFEQNVSMKYFEDINFDKKTKDFYNKIYKPVFYGIEEGVKKIKEEFFGFYADTTSVYKYISDSFLENEKCGLREIPFKNSYVDYWLVARKNTSLIDLYRSGMQKIHEVGLRSREHHRIFTGKPKCDSEGGNFESVGLADSYGAFLFMGVGIGLSLFLFLIELAWQKYFKMKREEILNFIDDEEGRESYREEDELEDGPNEQQQHFDFAI</sequence>
<evidence type="ECO:0000259" key="11">
    <source>
        <dbReference type="Pfam" id="PF00060"/>
    </source>
</evidence>
<feature type="compositionally biased region" description="Polar residues" evidence="9">
    <location>
        <begin position="640"/>
        <end position="650"/>
    </location>
</feature>
<dbReference type="GO" id="GO:0005886">
    <property type="term" value="C:plasma membrane"/>
    <property type="evidence" value="ECO:0007669"/>
    <property type="project" value="UniProtKB-SubCell"/>
</dbReference>
<organism evidence="13 14">
    <name type="scientific">Sitophilus oryzae</name>
    <name type="common">Rice weevil</name>
    <name type="synonym">Curculio oryzae</name>
    <dbReference type="NCBI Taxonomy" id="7048"/>
    <lineage>
        <taxon>Eukaryota</taxon>
        <taxon>Metazoa</taxon>
        <taxon>Ecdysozoa</taxon>
        <taxon>Arthropoda</taxon>
        <taxon>Hexapoda</taxon>
        <taxon>Insecta</taxon>
        <taxon>Pterygota</taxon>
        <taxon>Neoptera</taxon>
        <taxon>Endopterygota</taxon>
        <taxon>Coleoptera</taxon>
        <taxon>Polyphaga</taxon>
        <taxon>Cucujiformia</taxon>
        <taxon>Curculionidae</taxon>
        <taxon>Dryophthorinae</taxon>
        <taxon>Sitophilus</taxon>
    </lineage>
</organism>
<dbReference type="GeneID" id="115891845"/>